<gene>
    <name evidence="3" type="ORF">LCMiAC01_01240</name>
</gene>
<reference evidence="3" key="1">
    <citation type="journal article" date="2019" name="MBio">
        <title>Virus Genomes from Deep Sea Sediments Expand the Ocean Megavirome and Support Independent Origins of Viral Gigantism.</title>
        <authorList>
            <person name="Backstrom D."/>
            <person name="Yutin N."/>
            <person name="Jorgensen S.L."/>
            <person name="Dharamshi J."/>
            <person name="Homa F."/>
            <person name="Zaremba-Niedwiedzka K."/>
            <person name="Spang A."/>
            <person name="Wolf Y.I."/>
            <person name="Koonin E.V."/>
            <person name="Ettema T.J."/>
        </authorList>
    </citation>
    <scope>NUCLEOTIDE SEQUENCE</scope>
</reference>
<feature type="transmembrane region" description="Helical" evidence="2">
    <location>
        <begin position="95"/>
        <end position="111"/>
    </location>
</feature>
<sequence length="114" mass="13000">MNENDNKENKDINLITKSPSSDIDNNRDNTILSGFPELLDLDTNYTGSELADHVFNLIENKIVEIIQTNPKIKKVLEESNDVKCMVMNGLPIKFAYTYSLTIKILFILMAYKSI</sequence>
<accession>A0A481Z053</accession>
<name>A0A481Z053_9VIRU</name>
<evidence type="ECO:0000313" key="3">
    <source>
        <dbReference type="EMBL" id="QBK88447.1"/>
    </source>
</evidence>
<protein>
    <submittedName>
        <fullName evidence="3">Uncharacterized protein</fullName>
    </submittedName>
</protein>
<feature type="region of interest" description="Disordered" evidence="1">
    <location>
        <begin position="1"/>
        <end position="21"/>
    </location>
</feature>
<dbReference type="EMBL" id="MK500389">
    <property type="protein sequence ID" value="QBK88447.1"/>
    <property type="molecule type" value="Genomic_DNA"/>
</dbReference>
<evidence type="ECO:0000256" key="2">
    <source>
        <dbReference type="SAM" id="Phobius"/>
    </source>
</evidence>
<proteinExistence type="predicted"/>
<feature type="compositionally biased region" description="Basic and acidic residues" evidence="1">
    <location>
        <begin position="1"/>
        <end position="11"/>
    </location>
</feature>
<organism evidence="3">
    <name type="scientific">Mimivirus LCMiAC01</name>
    <dbReference type="NCBI Taxonomy" id="2506608"/>
    <lineage>
        <taxon>Viruses</taxon>
        <taxon>Varidnaviria</taxon>
        <taxon>Bamfordvirae</taxon>
        <taxon>Nucleocytoviricota</taxon>
        <taxon>Megaviricetes</taxon>
        <taxon>Imitervirales</taxon>
        <taxon>Mimiviridae</taxon>
        <taxon>Klosneuvirinae</taxon>
    </lineage>
</organism>
<evidence type="ECO:0000256" key="1">
    <source>
        <dbReference type="SAM" id="MobiDB-lite"/>
    </source>
</evidence>
<keyword evidence="2" id="KW-1133">Transmembrane helix</keyword>
<keyword evidence="2" id="KW-0472">Membrane</keyword>
<keyword evidence="2" id="KW-0812">Transmembrane</keyword>